<feature type="domain" description="Immunoglobulin V-set" evidence="4">
    <location>
        <begin position="18"/>
        <end position="77"/>
    </location>
</feature>
<evidence type="ECO:0000256" key="1">
    <source>
        <dbReference type="ARBA" id="ARBA00022859"/>
    </source>
</evidence>
<organism evidence="5 6">
    <name type="scientific">Piaya cayana</name>
    <name type="common">Common squirrel cuckoo</name>
    <dbReference type="NCBI Taxonomy" id="33601"/>
    <lineage>
        <taxon>Eukaryota</taxon>
        <taxon>Metazoa</taxon>
        <taxon>Chordata</taxon>
        <taxon>Craniata</taxon>
        <taxon>Vertebrata</taxon>
        <taxon>Euteleostomi</taxon>
        <taxon>Archelosauria</taxon>
        <taxon>Archosauria</taxon>
        <taxon>Dinosauria</taxon>
        <taxon>Saurischia</taxon>
        <taxon>Theropoda</taxon>
        <taxon>Coelurosauria</taxon>
        <taxon>Aves</taxon>
        <taxon>Neognathae</taxon>
        <taxon>Neoaves</taxon>
        <taxon>Otidimorphae</taxon>
        <taxon>Cuculiformes</taxon>
        <taxon>Coccyzidae</taxon>
        <taxon>Piaya</taxon>
    </lineage>
</organism>
<dbReference type="SUPFAM" id="SSF48726">
    <property type="entry name" value="Immunoglobulin"/>
    <property type="match status" value="1"/>
</dbReference>
<evidence type="ECO:0000256" key="3">
    <source>
        <dbReference type="ARBA" id="ARBA00043265"/>
    </source>
</evidence>
<dbReference type="EMBL" id="WAAB01011415">
    <property type="protein sequence ID" value="NWH75052.1"/>
    <property type="molecule type" value="Genomic_DNA"/>
</dbReference>
<accession>A0A850X0E1</accession>
<dbReference type="InterPro" id="IPR050199">
    <property type="entry name" value="IgHV"/>
</dbReference>
<evidence type="ECO:0000259" key="4">
    <source>
        <dbReference type="SMART" id="SM00406"/>
    </source>
</evidence>
<keyword evidence="1" id="KW-0391">Immunity</keyword>
<protein>
    <submittedName>
        <fullName evidence="5">HV323 protein</fullName>
    </submittedName>
</protein>
<dbReference type="SMART" id="SM00406">
    <property type="entry name" value="IGv"/>
    <property type="match status" value="1"/>
</dbReference>
<dbReference type="PANTHER" id="PTHR23266">
    <property type="entry name" value="IMMUNOGLOBULIN HEAVY CHAIN"/>
    <property type="match status" value="1"/>
</dbReference>
<dbReference type="OrthoDB" id="8865476at2759"/>
<gene>
    <name evidence="5" type="primary">Ighv323_0</name>
    <name evidence="5" type="ORF">PIACAY_R03201</name>
</gene>
<name>A0A850X0E1_PIACA</name>
<dbReference type="GO" id="GO:0005576">
    <property type="term" value="C:extracellular region"/>
    <property type="evidence" value="ECO:0007669"/>
    <property type="project" value="UniProtKB-ARBA"/>
</dbReference>
<dbReference type="GO" id="GO:0002250">
    <property type="term" value="P:adaptive immune response"/>
    <property type="evidence" value="ECO:0007669"/>
    <property type="project" value="UniProtKB-KW"/>
</dbReference>
<proteinExistence type="predicted"/>
<dbReference type="InterPro" id="IPR013783">
    <property type="entry name" value="Ig-like_fold"/>
</dbReference>
<sequence length="83" mass="8738">AAVSLVETGGGLVSPGGSLTLVCKGSGFTFSSFGMQWVRQAPEKGLEWVVAINPSGGDTWYSPAVKGRFTISRDKDSSRTLRS</sequence>
<keyword evidence="6" id="KW-1185">Reference proteome</keyword>
<comment type="caution">
    <text evidence="5">The sequence shown here is derived from an EMBL/GenBank/DDBJ whole genome shotgun (WGS) entry which is preliminary data.</text>
</comment>
<reference evidence="5" key="1">
    <citation type="submission" date="2019-09" db="EMBL/GenBank/DDBJ databases">
        <title>Bird 10,000 Genomes (B10K) Project - Family phase.</title>
        <authorList>
            <person name="Zhang G."/>
        </authorList>
    </citation>
    <scope>NUCLEOTIDE SEQUENCE</scope>
    <source>
        <strain evidence="5">B10K-DU-008-47</strain>
        <tissue evidence="5">Mixed tissue sample</tissue>
    </source>
</reference>
<dbReference type="AlphaFoldDB" id="A0A850X0E1"/>
<evidence type="ECO:0000256" key="2">
    <source>
        <dbReference type="ARBA" id="ARBA00023130"/>
    </source>
</evidence>
<feature type="non-terminal residue" evidence="5">
    <location>
        <position position="1"/>
    </location>
</feature>
<dbReference type="Proteomes" id="UP000653271">
    <property type="component" value="Unassembled WGS sequence"/>
</dbReference>
<keyword evidence="2" id="KW-1064">Adaptive immunity</keyword>
<evidence type="ECO:0000313" key="6">
    <source>
        <dbReference type="Proteomes" id="UP000653271"/>
    </source>
</evidence>
<dbReference type="Gene3D" id="2.60.40.10">
    <property type="entry name" value="Immunoglobulins"/>
    <property type="match status" value="1"/>
</dbReference>
<keyword evidence="3" id="KW-1280">Immunoglobulin</keyword>
<dbReference type="GO" id="GO:0019814">
    <property type="term" value="C:immunoglobulin complex"/>
    <property type="evidence" value="ECO:0007669"/>
    <property type="project" value="UniProtKB-KW"/>
</dbReference>
<dbReference type="InterPro" id="IPR013106">
    <property type="entry name" value="Ig_V-set"/>
</dbReference>
<dbReference type="InterPro" id="IPR036179">
    <property type="entry name" value="Ig-like_dom_sf"/>
</dbReference>
<feature type="non-terminal residue" evidence="5">
    <location>
        <position position="83"/>
    </location>
</feature>
<evidence type="ECO:0000313" key="5">
    <source>
        <dbReference type="EMBL" id="NWH75052.1"/>
    </source>
</evidence>